<evidence type="ECO:0000256" key="4">
    <source>
        <dbReference type="ARBA" id="ARBA00022692"/>
    </source>
</evidence>
<evidence type="ECO:0000313" key="10">
    <source>
        <dbReference type="Proteomes" id="UP000708208"/>
    </source>
</evidence>
<name>A0A8J2KG10_9HEXA</name>
<dbReference type="Pfam" id="PF03798">
    <property type="entry name" value="TRAM_LAG1_CLN8"/>
    <property type="match status" value="1"/>
</dbReference>
<comment type="subcellular location">
    <subcellularLocation>
        <location evidence="1">Membrane</location>
        <topology evidence="1">Multi-pass membrane protein</topology>
    </subcellularLocation>
</comment>
<gene>
    <name evidence="9" type="ORF">AFUS01_LOCUS22815</name>
</gene>
<dbReference type="OrthoDB" id="537032at2759"/>
<feature type="domain" description="TLC" evidence="8">
    <location>
        <begin position="133"/>
        <end position="328"/>
    </location>
</feature>
<evidence type="ECO:0000256" key="6">
    <source>
        <dbReference type="ARBA" id="ARBA00023136"/>
    </source>
</evidence>
<evidence type="ECO:0000256" key="5">
    <source>
        <dbReference type="ARBA" id="ARBA00022989"/>
    </source>
</evidence>
<sequence>MFSQVSIILWDEWFWLPQQFKWKDLRSPTTLDLSLSVLLGLGIWASRSLFINRYIFKTFGVKVSFDVETNSRRESLLQERQILKSNGDHKQDSILGSQKGTSPSAENVDTQKCLHSTCKKCDHQSLENLSYHSWRLAFLTSLWIFGMCFLASEPWFWNVQECWIGFPYQGVTWSMFLYYSSSIGFYWSLIFNQLWDCKRGKEFLSTIKYLLNIFILYALWMAGLMRIGTVIVLINGSAKIPFEATQIFRLLGRRKLFLTFYLVYILTWLISRLIIFPSHVLKATLIDAKALLGTYPMYYVLNALVFSLVLLHILRAFALIQVDTDEIQRGNSDNNKKCNVCSSKVD</sequence>
<dbReference type="SMART" id="SM00724">
    <property type="entry name" value="TLC"/>
    <property type="match status" value="1"/>
</dbReference>
<keyword evidence="4 7" id="KW-0812">Transmembrane</keyword>
<dbReference type="Proteomes" id="UP000708208">
    <property type="component" value="Unassembled WGS sequence"/>
</dbReference>
<dbReference type="EMBL" id="CAJVCH010269217">
    <property type="protein sequence ID" value="CAG7734424.1"/>
    <property type="molecule type" value="Genomic_DNA"/>
</dbReference>
<feature type="transmembrane region" description="Helical" evidence="7">
    <location>
        <begin position="256"/>
        <end position="276"/>
    </location>
</feature>
<reference evidence="9" key="1">
    <citation type="submission" date="2021-06" db="EMBL/GenBank/DDBJ databases">
        <authorList>
            <person name="Hodson N. C."/>
            <person name="Mongue J. A."/>
            <person name="Jaron S. K."/>
        </authorList>
    </citation>
    <scope>NUCLEOTIDE SEQUENCE</scope>
</reference>
<accession>A0A8J2KG10</accession>
<evidence type="ECO:0000256" key="3">
    <source>
        <dbReference type="ARBA" id="ARBA00004991"/>
    </source>
</evidence>
<dbReference type="GO" id="GO:0046513">
    <property type="term" value="P:ceramide biosynthetic process"/>
    <property type="evidence" value="ECO:0007669"/>
    <property type="project" value="InterPro"/>
</dbReference>
<keyword evidence="5 7" id="KW-1133">Transmembrane helix</keyword>
<evidence type="ECO:0000259" key="8">
    <source>
        <dbReference type="SMART" id="SM00724"/>
    </source>
</evidence>
<feature type="transmembrane region" description="Helical" evidence="7">
    <location>
        <begin position="209"/>
        <end position="236"/>
    </location>
</feature>
<dbReference type="GO" id="GO:0050291">
    <property type="term" value="F:sphingosine N-acyltransferase activity"/>
    <property type="evidence" value="ECO:0007669"/>
    <property type="project" value="InterPro"/>
</dbReference>
<feature type="transmembrane region" description="Helical" evidence="7">
    <location>
        <begin position="136"/>
        <end position="156"/>
    </location>
</feature>
<proteinExistence type="predicted"/>
<dbReference type="GO" id="GO:0016020">
    <property type="term" value="C:membrane"/>
    <property type="evidence" value="ECO:0007669"/>
    <property type="project" value="UniProtKB-SubCell"/>
</dbReference>
<comment type="pathway">
    <text evidence="2">Lipid metabolism; sphingolipid metabolism.</text>
</comment>
<evidence type="ECO:0000256" key="2">
    <source>
        <dbReference type="ARBA" id="ARBA00004760"/>
    </source>
</evidence>
<dbReference type="PIRSF" id="PIRSF005225">
    <property type="entry name" value="LAG1_LAC1"/>
    <property type="match status" value="1"/>
</dbReference>
<dbReference type="InterPro" id="IPR006634">
    <property type="entry name" value="TLC-dom"/>
</dbReference>
<keyword evidence="10" id="KW-1185">Reference proteome</keyword>
<dbReference type="AlphaFoldDB" id="A0A8J2KG10"/>
<comment type="pathway">
    <text evidence="3">Sphingolipid metabolism.</text>
</comment>
<evidence type="ECO:0000313" key="9">
    <source>
        <dbReference type="EMBL" id="CAG7734424.1"/>
    </source>
</evidence>
<keyword evidence="6 7" id="KW-0472">Membrane</keyword>
<evidence type="ECO:0000256" key="7">
    <source>
        <dbReference type="SAM" id="Phobius"/>
    </source>
</evidence>
<dbReference type="PANTHER" id="PTHR12560">
    <property type="entry name" value="LONGEVITY ASSURANCE FACTOR 1 LAG1"/>
    <property type="match status" value="1"/>
</dbReference>
<dbReference type="InterPro" id="IPR016439">
    <property type="entry name" value="Lag1/Lac1-like"/>
</dbReference>
<evidence type="ECO:0000256" key="1">
    <source>
        <dbReference type="ARBA" id="ARBA00004141"/>
    </source>
</evidence>
<feature type="transmembrane region" description="Helical" evidence="7">
    <location>
        <begin position="297"/>
        <end position="320"/>
    </location>
</feature>
<dbReference type="PANTHER" id="PTHR12560:SF0">
    <property type="entry name" value="LD18904P"/>
    <property type="match status" value="1"/>
</dbReference>
<comment type="caution">
    <text evidence="9">The sequence shown here is derived from an EMBL/GenBank/DDBJ whole genome shotgun (WGS) entry which is preliminary data.</text>
</comment>
<feature type="transmembrane region" description="Helical" evidence="7">
    <location>
        <begin position="176"/>
        <end position="197"/>
    </location>
</feature>
<feature type="transmembrane region" description="Helical" evidence="7">
    <location>
        <begin position="33"/>
        <end position="50"/>
    </location>
</feature>
<protein>
    <recommendedName>
        <fullName evidence="8">TLC domain-containing protein</fullName>
    </recommendedName>
</protein>
<organism evidence="9 10">
    <name type="scientific">Allacma fusca</name>
    <dbReference type="NCBI Taxonomy" id="39272"/>
    <lineage>
        <taxon>Eukaryota</taxon>
        <taxon>Metazoa</taxon>
        <taxon>Ecdysozoa</taxon>
        <taxon>Arthropoda</taxon>
        <taxon>Hexapoda</taxon>
        <taxon>Collembola</taxon>
        <taxon>Symphypleona</taxon>
        <taxon>Sminthuridae</taxon>
        <taxon>Allacma</taxon>
    </lineage>
</organism>